<dbReference type="InterPro" id="IPR022642">
    <property type="entry name" value="CheR_C"/>
</dbReference>
<dbReference type="Gene3D" id="3.40.50.150">
    <property type="entry name" value="Vaccinia Virus protein VP39"/>
    <property type="match status" value="1"/>
</dbReference>
<keyword evidence="3 7" id="KW-0489">Methyltransferase</keyword>
<dbReference type="Gene3D" id="1.10.155.10">
    <property type="entry name" value="Chemotaxis receptor methyltransferase CheR, N-terminal domain"/>
    <property type="match status" value="1"/>
</dbReference>
<dbReference type="PRINTS" id="PR00996">
    <property type="entry name" value="CHERMTFRASE"/>
</dbReference>
<dbReference type="PROSITE" id="PS50123">
    <property type="entry name" value="CHER"/>
    <property type="match status" value="1"/>
</dbReference>
<name>A0A511YZH3_9CELL</name>
<dbReference type="PANTHER" id="PTHR24422">
    <property type="entry name" value="CHEMOTAXIS PROTEIN METHYLTRANSFERASE"/>
    <property type="match status" value="1"/>
</dbReference>
<accession>A0A511YZH3</accession>
<evidence type="ECO:0000313" key="7">
    <source>
        <dbReference type="EMBL" id="GEN80598.1"/>
    </source>
</evidence>
<evidence type="ECO:0000313" key="8">
    <source>
        <dbReference type="Proteomes" id="UP000321484"/>
    </source>
</evidence>
<organism evidence="7 8">
    <name type="scientific">Actinotalea fermentans</name>
    <dbReference type="NCBI Taxonomy" id="43671"/>
    <lineage>
        <taxon>Bacteria</taxon>
        <taxon>Bacillati</taxon>
        <taxon>Actinomycetota</taxon>
        <taxon>Actinomycetes</taxon>
        <taxon>Micrococcales</taxon>
        <taxon>Cellulomonadaceae</taxon>
        <taxon>Actinotalea</taxon>
    </lineage>
</organism>
<dbReference type="SMART" id="SM00138">
    <property type="entry name" value="MeTrc"/>
    <property type="match status" value="1"/>
</dbReference>
<dbReference type="OrthoDB" id="9816309at2"/>
<dbReference type="EC" id="2.1.1.80" evidence="2"/>
<dbReference type="GO" id="GO:0032259">
    <property type="term" value="P:methylation"/>
    <property type="evidence" value="ECO:0007669"/>
    <property type="project" value="UniProtKB-KW"/>
</dbReference>
<dbReference type="EMBL" id="BJYK01000008">
    <property type="protein sequence ID" value="GEN80598.1"/>
    <property type="molecule type" value="Genomic_DNA"/>
</dbReference>
<dbReference type="InterPro" id="IPR000780">
    <property type="entry name" value="CheR_MeTrfase"/>
</dbReference>
<feature type="domain" description="CheR-type methyltransferase" evidence="6">
    <location>
        <begin position="1"/>
        <end position="273"/>
    </location>
</feature>
<dbReference type="Pfam" id="PF01739">
    <property type="entry name" value="CheR"/>
    <property type="match status" value="1"/>
</dbReference>
<dbReference type="InterPro" id="IPR036804">
    <property type="entry name" value="CheR_N_sf"/>
</dbReference>
<dbReference type="CDD" id="cd02440">
    <property type="entry name" value="AdoMet_MTases"/>
    <property type="match status" value="1"/>
</dbReference>
<proteinExistence type="predicted"/>
<dbReference type="SUPFAM" id="SSF47757">
    <property type="entry name" value="Chemotaxis receptor methyltransferase CheR, N-terminal domain"/>
    <property type="match status" value="1"/>
</dbReference>
<reference evidence="7 8" key="1">
    <citation type="submission" date="2019-07" db="EMBL/GenBank/DDBJ databases">
        <title>Whole genome shotgun sequence of Actinotalea fermentans NBRC 105374.</title>
        <authorList>
            <person name="Hosoyama A."/>
            <person name="Uohara A."/>
            <person name="Ohji S."/>
            <person name="Ichikawa N."/>
        </authorList>
    </citation>
    <scope>NUCLEOTIDE SEQUENCE [LARGE SCALE GENOMIC DNA]</scope>
    <source>
        <strain evidence="7 8">NBRC 105374</strain>
    </source>
</reference>
<dbReference type="GO" id="GO:0008983">
    <property type="term" value="F:protein-glutamate O-methyltransferase activity"/>
    <property type="evidence" value="ECO:0007669"/>
    <property type="project" value="UniProtKB-EC"/>
</dbReference>
<comment type="caution">
    <text evidence="7">The sequence shown here is derived from an EMBL/GenBank/DDBJ whole genome shotgun (WGS) entry which is preliminary data.</text>
</comment>
<keyword evidence="8" id="KW-1185">Reference proteome</keyword>
<sequence>MSITAESFAFVADLVRRRSGIVLETGKEYLVEGRLLPLARAAAVADVDAYVRGLRAAGRPEHLESIVDALTTNETSWFRDAQPFRALVDHIVPELTSRTRVGADPTLRIWSAACSSGQEPYSIAMALADVLPASRVRILATDLSAEMLDRAKRARYNQLEVNRGLPAPMLVRHFARVGAEWEVAPALRAQVSFARHNLLESVPVGGPFDVVFLRNVLIYFDLATKQEVLRRVQRALRPGGYLLLGAAETTMGIDDSWERVPVGRGAVYRADSRRAA</sequence>
<dbReference type="InterPro" id="IPR050903">
    <property type="entry name" value="Bact_Chemotaxis_MeTrfase"/>
</dbReference>
<gene>
    <name evidence="7" type="primary">cheR1</name>
    <name evidence="7" type="ORF">AFE02nite_23320</name>
</gene>
<evidence type="ECO:0000256" key="3">
    <source>
        <dbReference type="ARBA" id="ARBA00022603"/>
    </source>
</evidence>
<keyword evidence="5" id="KW-0949">S-adenosyl-L-methionine</keyword>
<dbReference type="InterPro" id="IPR022641">
    <property type="entry name" value="CheR_N"/>
</dbReference>
<evidence type="ECO:0000256" key="4">
    <source>
        <dbReference type="ARBA" id="ARBA00022679"/>
    </source>
</evidence>
<comment type="catalytic activity">
    <reaction evidence="1">
        <text>L-glutamyl-[protein] + S-adenosyl-L-methionine = [protein]-L-glutamate 5-O-methyl ester + S-adenosyl-L-homocysteine</text>
        <dbReference type="Rhea" id="RHEA:24452"/>
        <dbReference type="Rhea" id="RHEA-COMP:10208"/>
        <dbReference type="Rhea" id="RHEA-COMP:10311"/>
        <dbReference type="ChEBI" id="CHEBI:29973"/>
        <dbReference type="ChEBI" id="CHEBI:57856"/>
        <dbReference type="ChEBI" id="CHEBI:59789"/>
        <dbReference type="ChEBI" id="CHEBI:82795"/>
        <dbReference type="EC" id="2.1.1.80"/>
    </reaction>
</comment>
<evidence type="ECO:0000259" key="6">
    <source>
        <dbReference type="PROSITE" id="PS50123"/>
    </source>
</evidence>
<dbReference type="SUPFAM" id="SSF53335">
    <property type="entry name" value="S-adenosyl-L-methionine-dependent methyltransferases"/>
    <property type="match status" value="1"/>
</dbReference>
<dbReference type="RefSeq" id="WP_146819703.1">
    <property type="nucleotide sequence ID" value="NZ_BJYK01000008.1"/>
</dbReference>
<dbReference type="AlphaFoldDB" id="A0A511YZH3"/>
<keyword evidence="4 7" id="KW-0808">Transferase</keyword>
<dbReference type="Pfam" id="PF03705">
    <property type="entry name" value="CheR_N"/>
    <property type="match status" value="1"/>
</dbReference>
<evidence type="ECO:0000256" key="5">
    <source>
        <dbReference type="ARBA" id="ARBA00022691"/>
    </source>
</evidence>
<dbReference type="PANTHER" id="PTHR24422:SF21">
    <property type="entry name" value="CHEMOTAXIS PROTEIN METHYLTRANSFERASE 1"/>
    <property type="match status" value="1"/>
</dbReference>
<evidence type="ECO:0000256" key="1">
    <source>
        <dbReference type="ARBA" id="ARBA00001541"/>
    </source>
</evidence>
<dbReference type="Proteomes" id="UP000321484">
    <property type="component" value="Unassembled WGS sequence"/>
</dbReference>
<protein>
    <recommendedName>
        <fullName evidence="2">protein-glutamate O-methyltransferase</fullName>
        <ecNumber evidence="2">2.1.1.80</ecNumber>
    </recommendedName>
</protein>
<evidence type="ECO:0000256" key="2">
    <source>
        <dbReference type="ARBA" id="ARBA00012534"/>
    </source>
</evidence>
<dbReference type="InterPro" id="IPR029063">
    <property type="entry name" value="SAM-dependent_MTases_sf"/>
</dbReference>